<reference evidence="4" key="1">
    <citation type="journal article" date="2020" name="Stud. Mycol.">
        <title>101 Dothideomycetes genomes: A test case for predicting lifestyles and emergence of pathogens.</title>
        <authorList>
            <person name="Haridas S."/>
            <person name="Albert R."/>
            <person name="Binder M."/>
            <person name="Bloem J."/>
            <person name="LaButti K."/>
            <person name="Salamov A."/>
            <person name="Andreopoulos B."/>
            <person name="Baker S."/>
            <person name="Barry K."/>
            <person name="Bills G."/>
            <person name="Bluhm B."/>
            <person name="Cannon C."/>
            <person name="Castanera R."/>
            <person name="Culley D."/>
            <person name="Daum C."/>
            <person name="Ezra D."/>
            <person name="Gonzalez J."/>
            <person name="Henrissat B."/>
            <person name="Kuo A."/>
            <person name="Liang C."/>
            <person name="Lipzen A."/>
            <person name="Lutzoni F."/>
            <person name="Magnuson J."/>
            <person name="Mondo S."/>
            <person name="Nolan M."/>
            <person name="Ohm R."/>
            <person name="Pangilinan J."/>
            <person name="Park H.-J."/>
            <person name="Ramirez L."/>
            <person name="Alfaro M."/>
            <person name="Sun H."/>
            <person name="Tritt A."/>
            <person name="Yoshinaga Y."/>
            <person name="Zwiers L.-H."/>
            <person name="Turgeon B."/>
            <person name="Goodwin S."/>
            <person name="Spatafora J."/>
            <person name="Crous P."/>
            <person name="Grigoriev I."/>
        </authorList>
    </citation>
    <scope>NUCLEOTIDE SEQUENCE [LARGE SCALE GENOMIC DNA]</scope>
    <source>
        <strain evidence="4">CECT 20119</strain>
    </source>
</reference>
<evidence type="ECO:0000256" key="1">
    <source>
        <dbReference type="SAM" id="MobiDB-lite"/>
    </source>
</evidence>
<proteinExistence type="predicted"/>
<feature type="signal peptide" evidence="2">
    <location>
        <begin position="1"/>
        <end position="24"/>
    </location>
</feature>
<organism evidence="3 4">
    <name type="scientific">Elsinoe ampelina</name>
    <dbReference type="NCBI Taxonomy" id="302913"/>
    <lineage>
        <taxon>Eukaryota</taxon>
        <taxon>Fungi</taxon>
        <taxon>Dikarya</taxon>
        <taxon>Ascomycota</taxon>
        <taxon>Pezizomycotina</taxon>
        <taxon>Dothideomycetes</taxon>
        <taxon>Dothideomycetidae</taxon>
        <taxon>Myriangiales</taxon>
        <taxon>Elsinoaceae</taxon>
        <taxon>Elsinoe</taxon>
    </lineage>
</organism>
<dbReference type="Proteomes" id="UP000799538">
    <property type="component" value="Unassembled WGS sequence"/>
</dbReference>
<dbReference type="EMBL" id="ML992520">
    <property type="protein sequence ID" value="KAF2219094.1"/>
    <property type="molecule type" value="Genomic_DNA"/>
</dbReference>
<evidence type="ECO:0008006" key="5">
    <source>
        <dbReference type="Google" id="ProtNLM"/>
    </source>
</evidence>
<keyword evidence="2" id="KW-0732">Signal</keyword>
<evidence type="ECO:0000313" key="3">
    <source>
        <dbReference type="EMBL" id="KAF2219094.1"/>
    </source>
</evidence>
<feature type="region of interest" description="Disordered" evidence="1">
    <location>
        <begin position="51"/>
        <end position="81"/>
    </location>
</feature>
<evidence type="ECO:0000256" key="2">
    <source>
        <dbReference type="SAM" id="SignalP"/>
    </source>
</evidence>
<gene>
    <name evidence="3" type="ORF">BDZ85DRAFT_59445</name>
</gene>
<dbReference type="AlphaFoldDB" id="A0A6A6G0F7"/>
<feature type="chain" id="PRO_5025603622" description="Secreted protein" evidence="2">
    <location>
        <begin position="25"/>
        <end position="81"/>
    </location>
</feature>
<protein>
    <recommendedName>
        <fullName evidence="5">Secreted protein</fullName>
    </recommendedName>
</protein>
<accession>A0A6A6G0F7</accession>
<keyword evidence="4" id="KW-1185">Reference proteome</keyword>
<evidence type="ECO:0000313" key="4">
    <source>
        <dbReference type="Proteomes" id="UP000799538"/>
    </source>
</evidence>
<name>A0A6A6G0F7_9PEZI</name>
<sequence length="81" mass="8688">MHATTTTSLAPSFLLLETHTSGAAAPHPHSQAVECRFLAATLRLCVSRQTPQTRSFPSLEYGPSIDPRTEGSLRSGLLTPL</sequence>